<dbReference type="InterPro" id="IPR010730">
    <property type="entry name" value="HET"/>
</dbReference>
<organism evidence="2 3">
    <name type="scientific">Staphylotrichum longicolle</name>
    <dbReference type="NCBI Taxonomy" id="669026"/>
    <lineage>
        <taxon>Eukaryota</taxon>
        <taxon>Fungi</taxon>
        <taxon>Dikarya</taxon>
        <taxon>Ascomycota</taxon>
        <taxon>Pezizomycotina</taxon>
        <taxon>Sordariomycetes</taxon>
        <taxon>Sordariomycetidae</taxon>
        <taxon>Sordariales</taxon>
        <taxon>Chaetomiaceae</taxon>
        <taxon>Staphylotrichum</taxon>
    </lineage>
</organism>
<comment type="caution">
    <text evidence="2">The sequence shown here is derived from an EMBL/GenBank/DDBJ whole genome shotgun (WGS) entry which is preliminary data.</text>
</comment>
<protein>
    <recommendedName>
        <fullName evidence="1">Heterokaryon incompatibility domain-containing protein</fullName>
    </recommendedName>
</protein>
<feature type="domain" description="Heterokaryon incompatibility" evidence="1">
    <location>
        <begin position="33"/>
        <end position="173"/>
    </location>
</feature>
<reference evidence="2" key="1">
    <citation type="submission" date="2023-02" db="EMBL/GenBank/DDBJ databases">
        <authorList>
            <person name="Palmer J.M."/>
        </authorList>
    </citation>
    <scope>NUCLEOTIDE SEQUENCE</scope>
    <source>
        <strain evidence="2">FW57</strain>
    </source>
</reference>
<accession>A0AAD4HX49</accession>
<dbReference type="Proteomes" id="UP001197093">
    <property type="component" value="Unassembled WGS sequence"/>
</dbReference>
<gene>
    <name evidence="2" type="ORF">NEMBOFW57_000496</name>
</gene>
<dbReference type="EMBL" id="JAHCVI010000001">
    <property type="protein sequence ID" value="KAG7290494.1"/>
    <property type="molecule type" value="Genomic_DNA"/>
</dbReference>
<keyword evidence="3" id="KW-1185">Reference proteome</keyword>
<proteinExistence type="predicted"/>
<dbReference type="InterPro" id="IPR052895">
    <property type="entry name" value="HetReg/Transcr_Mod"/>
</dbReference>
<evidence type="ECO:0000313" key="2">
    <source>
        <dbReference type="EMBL" id="KAG7290494.1"/>
    </source>
</evidence>
<dbReference type="Pfam" id="PF06985">
    <property type="entry name" value="HET"/>
    <property type="match status" value="1"/>
</dbReference>
<dbReference type="PANTHER" id="PTHR24148:SF64">
    <property type="entry name" value="HETEROKARYON INCOMPATIBILITY DOMAIN-CONTAINING PROTEIN"/>
    <property type="match status" value="1"/>
</dbReference>
<evidence type="ECO:0000259" key="1">
    <source>
        <dbReference type="Pfam" id="PF06985"/>
    </source>
</evidence>
<name>A0AAD4HX49_9PEZI</name>
<sequence length="323" mass="36758">MHVRVLELHPGSGDQPLSGTLRSISLESLVECEALSYVWGTPSGGEIDLGSGQCLSIGFNLKEALHYIRHPQRPRMLWIDAICINQDDIHEKSHQVQLMAEIYSRCESVLVWLGTATPHSHLGLEILSYLANSDRRFDNGSAPWERVPDITVGAALRDILERPYFQRLWVVQEAALARRVTMQLGHTCIEWSSGTPTRKFLARIKLAELSPSWEQSGQLRNAIDFQPMRELLEQSLATDAKRRGVLEVPSLLDVVHSIRHRKVVDPRDRIYGVMSLAVPGEIANLVPDYTLSWEETYRRFYDLVHSRVLQDPEASFEDIRRGF</sequence>
<dbReference type="AlphaFoldDB" id="A0AAD4HX49"/>
<dbReference type="PANTHER" id="PTHR24148">
    <property type="entry name" value="ANKYRIN REPEAT DOMAIN-CONTAINING PROTEIN 39 HOMOLOG-RELATED"/>
    <property type="match status" value="1"/>
</dbReference>
<evidence type="ECO:0000313" key="3">
    <source>
        <dbReference type="Proteomes" id="UP001197093"/>
    </source>
</evidence>